<sequence>SSSDTSSDHFTITSTDSSSSISYPSPNNNIEDRIIQRDEQTPSSFGRYQRISVKAWILRITGNREERHQLAQQLVIIARLLV</sequence>
<name>A0A5J4UYE5_9EUKA</name>
<dbReference type="EMBL" id="SNRW01011718">
    <property type="protein sequence ID" value="KAA6374785.1"/>
    <property type="molecule type" value="Genomic_DNA"/>
</dbReference>
<accession>A0A5J4UYE5</accession>
<reference evidence="2 3" key="1">
    <citation type="submission" date="2019-03" db="EMBL/GenBank/DDBJ databases">
        <title>Single cell metagenomics reveals metabolic interactions within the superorganism composed of flagellate Streblomastix strix and complex community of Bacteroidetes bacteria on its surface.</title>
        <authorList>
            <person name="Treitli S.C."/>
            <person name="Kolisko M."/>
            <person name="Husnik F."/>
            <person name="Keeling P."/>
            <person name="Hampl V."/>
        </authorList>
    </citation>
    <scope>NUCLEOTIDE SEQUENCE [LARGE SCALE GENOMIC DNA]</scope>
    <source>
        <strain evidence="2">ST1C</strain>
    </source>
</reference>
<proteinExistence type="predicted"/>
<evidence type="ECO:0000313" key="2">
    <source>
        <dbReference type="EMBL" id="KAA6374785.1"/>
    </source>
</evidence>
<dbReference type="Proteomes" id="UP000324800">
    <property type="component" value="Unassembled WGS sequence"/>
</dbReference>
<evidence type="ECO:0000313" key="3">
    <source>
        <dbReference type="Proteomes" id="UP000324800"/>
    </source>
</evidence>
<feature type="compositionally biased region" description="Low complexity" evidence="1">
    <location>
        <begin position="1"/>
        <end position="22"/>
    </location>
</feature>
<feature type="non-terminal residue" evidence="2">
    <location>
        <position position="1"/>
    </location>
</feature>
<comment type="caution">
    <text evidence="2">The sequence shown here is derived from an EMBL/GenBank/DDBJ whole genome shotgun (WGS) entry which is preliminary data.</text>
</comment>
<organism evidence="2 3">
    <name type="scientific">Streblomastix strix</name>
    <dbReference type="NCBI Taxonomy" id="222440"/>
    <lineage>
        <taxon>Eukaryota</taxon>
        <taxon>Metamonada</taxon>
        <taxon>Preaxostyla</taxon>
        <taxon>Oxymonadida</taxon>
        <taxon>Streblomastigidae</taxon>
        <taxon>Streblomastix</taxon>
    </lineage>
</organism>
<feature type="region of interest" description="Disordered" evidence="1">
    <location>
        <begin position="1"/>
        <end position="41"/>
    </location>
</feature>
<gene>
    <name evidence="2" type="ORF">EZS28_029686</name>
</gene>
<dbReference type="AlphaFoldDB" id="A0A5J4UYE5"/>
<protein>
    <submittedName>
        <fullName evidence="2">Uncharacterized protein</fullName>
    </submittedName>
</protein>
<feature type="compositionally biased region" description="Basic and acidic residues" evidence="1">
    <location>
        <begin position="30"/>
        <end position="40"/>
    </location>
</feature>
<evidence type="ECO:0000256" key="1">
    <source>
        <dbReference type="SAM" id="MobiDB-lite"/>
    </source>
</evidence>